<dbReference type="GO" id="GO:0015074">
    <property type="term" value="P:DNA integration"/>
    <property type="evidence" value="ECO:0007669"/>
    <property type="project" value="InterPro"/>
</dbReference>
<proteinExistence type="predicted"/>
<gene>
    <name evidence="2" type="ORF">EI293_18850</name>
</gene>
<dbReference type="InterPro" id="IPR050900">
    <property type="entry name" value="Transposase_IS3/IS150/IS904"/>
</dbReference>
<dbReference type="Proteomes" id="UP000270291">
    <property type="component" value="Unassembled WGS sequence"/>
</dbReference>
<accession>A0A3R9MT92</accession>
<organism evidence="2 3">
    <name type="scientific">Hymenobacter perfusus</name>
    <dbReference type="NCBI Taxonomy" id="1236770"/>
    <lineage>
        <taxon>Bacteria</taxon>
        <taxon>Pseudomonadati</taxon>
        <taxon>Bacteroidota</taxon>
        <taxon>Cytophagia</taxon>
        <taxon>Cytophagales</taxon>
        <taxon>Hymenobacteraceae</taxon>
        <taxon>Hymenobacter</taxon>
    </lineage>
</organism>
<reference evidence="2 3" key="1">
    <citation type="submission" date="2018-12" db="EMBL/GenBank/DDBJ databases">
        <authorList>
            <person name="Feng G."/>
            <person name="Zhu H."/>
        </authorList>
    </citation>
    <scope>NUCLEOTIDE SEQUENCE [LARGE SCALE GENOMIC DNA]</scope>
    <source>
        <strain evidence="2 3">LMG 26000</strain>
    </source>
</reference>
<evidence type="ECO:0000313" key="2">
    <source>
        <dbReference type="EMBL" id="RSK40185.1"/>
    </source>
</evidence>
<sequence>MPAKAASTDKATRFKHILDRHGNVPSISRRGNCYCNVHAEPFRSRPRTELLDGGNFPRLEEAKPEIDHHIFYYNAERCHPSLGYLASNHFETHLQTTSQRFPA</sequence>
<dbReference type="Pfam" id="PF13683">
    <property type="entry name" value="rve_3"/>
    <property type="match status" value="1"/>
</dbReference>
<dbReference type="SUPFAM" id="SSF53098">
    <property type="entry name" value="Ribonuclease H-like"/>
    <property type="match status" value="1"/>
</dbReference>
<evidence type="ECO:0000313" key="3">
    <source>
        <dbReference type="Proteomes" id="UP000270291"/>
    </source>
</evidence>
<feature type="domain" description="Integrase catalytic" evidence="1">
    <location>
        <begin position="25"/>
        <end position="85"/>
    </location>
</feature>
<keyword evidence="3" id="KW-1185">Reference proteome</keyword>
<dbReference type="PANTHER" id="PTHR46889">
    <property type="entry name" value="TRANSPOSASE INSF FOR INSERTION SEQUENCE IS3B-RELATED"/>
    <property type="match status" value="1"/>
</dbReference>
<dbReference type="InterPro" id="IPR001584">
    <property type="entry name" value="Integrase_cat-core"/>
</dbReference>
<protein>
    <recommendedName>
        <fullName evidence="1">Integrase catalytic domain-containing protein</fullName>
    </recommendedName>
</protein>
<dbReference type="PANTHER" id="PTHR46889:SF4">
    <property type="entry name" value="TRANSPOSASE INSO FOR INSERTION SEQUENCE ELEMENT IS911B-RELATED"/>
    <property type="match status" value="1"/>
</dbReference>
<dbReference type="EMBL" id="RWIU01000008">
    <property type="protein sequence ID" value="RSK40185.1"/>
    <property type="molecule type" value="Genomic_DNA"/>
</dbReference>
<dbReference type="AlphaFoldDB" id="A0A3R9MT92"/>
<dbReference type="InterPro" id="IPR012337">
    <property type="entry name" value="RNaseH-like_sf"/>
</dbReference>
<comment type="caution">
    <text evidence="2">The sequence shown here is derived from an EMBL/GenBank/DDBJ whole genome shotgun (WGS) entry which is preliminary data.</text>
</comment>
<dbReference type="OrthoDB" id="887091at2"/>
<evidence type="ECO:0000259" key="1">
    <source>
        <dbReference type="Pfam" id="PF13683"/>
    </source>
</evidence>
<name>A0A3R9MT92_9BACT</name>